<reference evidence="8 9" key="1">
    <citation type="submission" date="2017-08" db="EMBL/GenBank/DDBJ databases">
        <authorList>
            <person name="de Groot N.N."/>
        </authorList>
    </citation>
    <scope>NUCLEOTIDE SEQUENCE [LARGE SCALE GENOMIC DNA]</scope>
    <source>
        <strain evidence="8 9">JC228</strain>
    </source>
</reference>
<evidence type="ECO:0000256" key="6">
    <source>
        <dbReference type="SAM" id="Phobius"/>
    </source>
</evidence>
<keyword evidence="4 6" id="KW-1133">Transmembrane helix</keyword>
<evidence type="ECO:0000256" key="3">
    <source>
        <dbReference type="ARBA" id="ARBA00022692"/>
    </source>
</evidence>
<dbReference type="Gene3D" id="1.20.1640.10">
    <property type="entry name" value="Multidrug efflux transporter AcrB transmembrane domain"/>
    <property type="match status" value="2"/>
</dbReference>
<keyword evidence="3 6" id="KW-0812">Transmembrane</keyword>
<feature type="transmembrane region" description="Helical" evidence="6">
    <location>
        <begin position="16"/>
        <end position="35"/>
    </location>
</feature>
<feature type="transmembrane region" description="Helical" evidence="6">
    <location>
        <begin position="609"/>
        <end position="629"/>
    </location>
</feature>
<feature type="transmembrane region" description="Helical" evidence="6">
    <location>
        <begin position="659"/>
        <end position="681"/>
    </location>
</feature>
<keyword evidence="9" id="KW-1185">Reference proteome</keyword>
<feature type="transmembrane region" description="Helical" evidence="6">
    <location>
        <begin position="230"/>
        <end position="251"/>
    </location>
</feature>
<protein>
    <submittedName>
        <fullName evidence="8">RND superfamily putative drug exporter</fullName>
    </submittedName>
</protein>
<dbReference type="InterPro" id="IPR000731">
    <property type="entry name" value="SSD"/>
</dbReference>
<dbReference type="Pfam" id="PF03176">
    <property type="entry name" value="MMPL"/>
    <property type="match status" value="2"/>
</dbReference>
<name>A0A285D5S6_9BACI</name>
<evidence type="ECO:0000256" key="1">
    <source>
        <dbReference type="ARBA" id="ARBA00004651"/>
    </source>
</evidence>
<evidence type="ECO:0000313" key="8">
    <source>
        <dbReference type="EMBL" id="SNX75025.1"/>
    </source>
</evidence>
<evidence type="ECO:0000259" key="7">
    <source>
        <dbReference type="PROSITE" id="PS50156"/>
    </source>
</evidence>
<evidence type="ECO:0000256" key="2">
    <source>
        <dbReference type="ARBA" id="ARBA00022475"/>
    </source>
</evidence>
<feature type="transmembrane region" description="Helical" evidence="6">
    <location>
        <begin position="545"/>
        <end position="565"/>
    </location>
</feature>
<feature type="transmembrane region" description="Helical" evidence="6">
    <location>
        <begin position="687"/>
        <end position="706"/>
    </location>
</feature>
<organism evidence="8 9">
    <name type="scientific">Bacillus oleivorans</name>
    <dbReference type="NCBI Taxonomy" id="1448271"/>
    <lineage>
        <taxon>Bacteria</taxon>
        <taxon>Bacillati</taxon>
        <taxon>Bacillota</taxon>
        <taxon>Bacilli</taxon>
        <taxon>Bacillales</taxon>
        <taxon>Bacillaceae</taxon>
        <taxon>Bacillus</taxon>
    </lineage>
</organism>
<evidence type="ECO:0000313" key="9">
    <source>
        <dbReference type="Proteomes" id="UP000219546"/>
    </source>
</evidence>
<dbReference type="SUPFAM" id="SSF82866">
    <property type="entry name" value="Multidrug efflux transporter AcrB transmembrane domain"/>
    <property type="match status" value="2"/>
</dbReference>
<sequence>MGREFFRYLGRLTYRYRWAIAAFWALLFIFTSIYAQRLPDMLKESGFTPEGSESDLGFESLEEELGMSPSTLNLIYTSNHLDLTEESETARIIESLENLKTQPYITNIQVNPTPRLTEEKGIQSVIVKINLNNQESLEVYPELREMITAPQGMELFIDGGTATLYEIQQATKHDLVKAELIGIPIALIVLLIIFGTVGAALLPVFVGMVSVSVTLGTTYFISYHFDVSNFLPNIVMMLGLALGIDYALFVVSRFREELKRHRSVESAVARTMEKAGHSVFFSGFAVLIGMFGMLFIRLPIMYSLCLGGVLIVLMSVLVSSTLLPALLGIFGHSINRLQVFPALQKKLGNSTLWRRIAFGVMKRPAFLTIFISLILILLMTPIANMKLGVPTAEVLPPSYESRMGSDLFDQHYDNKEASPIYIVVKTPESAAEEDSILLINEYEKTISKINGIQEVRSFLDTFENQSAEMIAGLLQTDETRENLERRNLLRGEFALLTAIPAHDPNSPQASDLVEQLRNVKTESLETYVTGHSALRFDMLNRIYEGLPFLILFIMTVTYLTLLYAFKSVLIPLKAVLMNVLSLGASLGIVVIVFQNGWFAEALQITSTGYVNLVMPVTIFSIVFGISMDYEVFLISRIMEEYEKTGDNDRSTAEGLQKTGGLITSAALILMTVVGSFIFTNIEITKALGVGLFCAVFIDATIIRIIVVPALMKMLGHANWWAPRWLFGR</sequence>
<dbReference type="PANTHER" id="PTHR33406">
    <property type="entry name" value="MEMBRANE PROTEIN MJ1562-RELATED"/>
    <property type="match status" value="1"/>
</dbReference>
<keyword evidence="2" id="KW-1003">Cell membrane</keyword>
<dbReference type="InterPro" id="IPR004869">
    <property type="entry name" value="MMPL_dom"/>
</dbReference>
<evidence type="ECO:0000256" key="5">
    <source>
        <dbReference type="ARBA" id="ARBA00023136"/>
    </source>
</evidence>
<proteinExistence type="predicted"/>
<accession>A0A285D5S6</accession>
<feature type="transmembrane region" description="Helical" evidence="6">
    <location>
        <begin position="364"/>
        <end position="383"/>
    </location>
</feature>
<dbReference type="AlphaFoldDB" id="A0A285D5S6"/>
<dbReference type="GO" id="GO:0005886">
    <property type="term" value="C:plasma membrane"/>
    <property type="evidence" value="ECO:0007669"/>
    <property type="project" value="UniProtKB-SubCell"/>
</dbReference>
<dbReference type="PROSITE" id="PS50156">
    <property type="entry name" value="SSD"/>
    <property type="match status" value="1"/>
</dbReference>
<feature type="transmembrane region" description="Helical" evidence="6">
    <location>
        <begin position="279"/>
        <end position="300"/>
    </location>
</feature>
<evidence type="ECO:0000256" key="4">
    <source>
        <dbReference type="ARBA" id="ARBA00022989"/>
    </source>
</evidence>
<dbReference type="Proteomes" id="UP000219546">
    <property type="component" value="Unassembled WGS sequence"/>
</dbReference>
<feature type="transmembrane region" description="Helical" evidence="6">
    <location>
        <begin position="185"/>
        <end position="210"/>
    </location>
</feature>
<gene>
    <name evidence="8" type="ORF">SAMN05877753_110223</name>
</gene>
<dbReference type="EMBL" id="OAOP01000010">
    <property type="protein sequence ID" value="SNX75025.1"/>
    <property type="molecule type" value="Genomic_DNA"/>
</dbReference>
<feature type="domain" description="SSD" evidence="7">
    <location>
        <begin position="200"/>
        <end position="329"/>
    </location>
</feature>
<feature type="transmembrane region" description="Helical" evidence="6">
    <location>
        <begin position="306"/>
        <end position="330"/>
    </location>
</feature>
<dbReference type="InterPro" id="IPR050545">
    <property type="entry name" value="Mycobact_MmpL"/>
</dbReference>
<keyword evidence="5 6" id="KW-0472">Membrane</keyword>
<dbReference type="RefSeq" id="WP_245855996.1">
    <property type="nucleotide sequence ID" value="NZ_JBEPMQ010000011.1"/>
</dbReference>
<dbReference type="PANTHER" id="PTHR33406:SF13">
    <property type="entry name" value="MEMBRANE PROTEIN YDFJ"/>
    <property type="match status" value="1"/>
</dbReference>
<feature type="transmembrane region" description="Helical" evidence="6">
    <location>
        <begin position="577"/>
        <end position="597"/>
    </location>
</feature>
<comment type="subcellular location">
    <subcellularLocation>
        <location evidence="1">Cell membrane</location>
        <topology evidence="1">Multi-pass membrane protein</topology>
    </subcellularLocation>
</comment>